<keyword evidence="2" id="KW-1185">Reference proteome</keyword>
<reference evidence="2" key="1">
    <citation type="submission" date="2015-05" db="EMBL/GenBank/DDBJ databases">
        <authorList>
            <person name="Urmite Genomes"/>
        </authorList>
    </citation>
    <scope>NUCLEOTIDE SEQUENCE [LARGE SCALE GENOMIC DNA]</scope>
    <source>
        <strain evidence="2">LF1</strain>
    </source>
</reference>
<dbReference type="GO" id="GO:0030420">
    <property type="term" value="P:establishment of competence for transformation"/>
    <property type="evidence" value="ECO:0007669"/>
    <property type="project" value="InterPro"/>
</dbReference>
<dbReference type="Proteomes" id="UP000199087">
    <property type="component" value="Unassembled WGS sequence"/>
</dbReference>
<evidence type="ECO:0000313" key="2">
    <source>
        <dbReference type="Proteomes" id="UP000199087"/>
    </source>
</evidence>
<dbReference type="InterPro" id="IPR010461">
    <property type="entry name" value="ComK"/>
</dbReference>
<protein>
    <submittedName>
        <fullName evidence="1">Competence transcription factor (CTF)</fullName>
    </submittedName>
</protein>
<dbReference type="AlphaFoldDB" id="A0A0U1NSM6"/>
<accession>A0A0U1NSM6</accession>
<name>A0A0U1NSM6_9BACI</name>
<sequence>MNNSMIGKETVLLRGEYNQDGQVCTRIKHGNMWRLEKVAPLKLIDESLKKFGSSLRGALDGSKFLLGNKNMRPIVFDPFSGIYLFPSKSPAKADCVWFNILHIIDYKPINRYQTKVFLNYGGSIILDMRECNFKRKLNRTFKLRRLVSENMKIPITFFIDPTYSAYKGKTQSYILSRSADTGSIKPDIKE</sequence>
<dbReference type="EMBL" id="CVRB01000001">
    <property type="protein sequence ID" value="CRK80965.1"/>
    <property type="molecule type" value="Genomic_DNA"/>
</dbReference>
<dbReference type="STRING" id="1499688.BN000_00856"/>
<dbReference type="OrthoDB" id="2731896at2"/>
<organism evidence="1 2">
    <name type="scientific">Neobacillus massiliamazoniensis</name>
    <dbReference type="NCBI Taxonomy" id="1499688"/>
    <lineage>
        <taxon>Bacteria</taxon>
        <taxon>Bacillati</taxon>
        <taxon>Bacillota</taxon>
        <taxon>Bacilli</taxon>
        <taxon>Bacillales</taxon>
        <taxon>Bacillaceae</taxon>
        <taxon>Neobacillus</taxon>
    </lineage>
</organism>
<gene>
    <name evidence="1" type="primary">comK_2</name>
    <name evidence="1" type="ORF">BN000_00856</name>
</gene>
<dbReference type="Pfam" id="PF06338">
    <property type="entry name" value="ComK"/>
    <property type="match status" value="1"/>
</dbReference>
<proteinExistence type="predicted"/>
<evidence type="ECO:0000313" key="1">
    <source>
        <dbReference type="EMBL" id="CRK80965.1"/>
    </source>
</evidence>